<sequence length="162" mass="18360">MSETKLGLLLIASTTVLQQHRYGRSQPDRNALQQVEEEQDRYVAPVAPQVALLVSLLIVWHRKQRFLVGHRSLIAIRLLPSITHRSARAKKIDSTGVQRVDSEPEAWFPCRQAHVVHVTESCWLVSLRGAPFYGFAVQFCKRTNFCQSRPITLQRSTATGSL</sequence>
<evidence type="ECO:0000313" key="1">
    <source>
        <dbReference type="EMBL" id="MBW60785.1"/>
    </source>
</evidence>
<organism evidence="1">
    <name type="scientific">Anopheles marajoara</name>
    <dbReference type="NCBI Taxonomy" id="58244"/>
    <lineage>
        <taxon>Eukaryota</taxon>
        <taxon>Metazoa</taxon>
        <taxon>Ecdysozoa</taxon>
        <taxon>Arthropoda</taxon>
        <taxon>Hexapoda</taxon>
        <taxon>Insecta</taxon>
        <taxon>Pterygota</taxon>
        <taxon>Neoptera</taxon>
        <taxon>Endopterygota</taxon>
        <taxon>Diptera</taxon>
        <taxon>Nematocera</taxon>
        <taxon>Culicoidea</taxon>
        <taxon>Culicidae</taxon>
        <taxon>Anophelinae</taxon>
        <taxon>Anopheles</taxon>
    </lineage>
</organism>
<accession>A0A2M4C6B6</accession>
<dbReference type="EMBL" id="GGFJ01011644">
    <property type="protein sequence ID" value="MBW60785.1"/>
    <property type="molecule type" value="Transcribed_RNA"/>
</dbReference>
<proteinExistence type="predicted"/>
<protein>
    <submittedName>
        <fullName evidence="1">Putative secreted protein</fullName>
    </submittedName>
</protein>
<name>A0A2M4C6B6_9DIPT</name>
<reference evidence="1" key="1">
    <citation type="submission" date="2018-01" db="EMBL/GenBank/DDBJ databases">
        <title>An insight into the sialome of Amazonian anophelines.</title>
        <authorList>
            <person name="Ribeiro J.M."/>
            <person name="Scarpassa V."/>
            <person name="Calvo E."/>
        </authorList>
    </citation>
    <scope>NUCLEOTIDE SEQUENCE</scope>
    <source>
        <tissue evidence="1">Salivary glands</tissue>
    </source>
</reference>
<dbReference type="AlphaFoldDB" id="A0A2M4C6B6"/>